<evidence type="ECO:0000313" key="2">
    <source>
        <dbReference type="Proteomes" id="UP001177260"/>
    </source>
</evidence>
<dbReference type="Proteomes" id="UP001177260">
    <property type="component" value="Unassembled WGS sequence"/>
</dbReference>
<protein>
    <submittedName>
        <fullName evidence="1">Uncharacterized protein</fullName>
    </submittedName>
</protein>
<dbReference type="EMBL" id="JAOPJF010000067">
    <property type="protein sequence ID" value="KAK1141221.1"/>
    <property type="molecule type" value="Genomic_DNA"/>
</dbReference>
<keyword evidence="2" id="KW-1185">Reference proteome</keyword>
<gene>
    <name evidence="1" type="ORF">N8T08_009260</name>
</gene>
<comment type="caution">
    <text evidence="1">The sequence shown here is derived from an EMBL/GenBank/DDBJ whole genome shotgun (WGS) entry which is preliminary data.</text>
</comment>
<reference evidence="1 2" key="1">
    <citation type="journal article" date="2023" name="ACS Omega">
        <title>Identification of the Neoaspergillic Acid Biosynthesis Gene Cluster by Establishing an In Vitro CRISPR-Ribonucleoprotein Genetic System in Aspergillus melleus.</title>
        <authorList>
            <person name="Yuan B."/>
            <person name="Grau M.F."/>
            <person name="Murata R.M."/>
            <person name="Torok T."/>
            <person name="Venkateswaran K."/>
            <person name="Stajich J.E."/>
            <person name="Wang C.C.C."/>
        </authorList>
    </citation>
    <scope>NUCLEOTIDE SEQUENCE [LARGE SCALE GENOMIC DNA]</scope>
    <source>
        <strain evidence="1 2">IMV 1140</strain>
    </source>
</reference>
<accession>A0ACC3AU06</accession>
<evidence type="ECO:0000313" key="1">
    <source>
        <dbReference type="EMBL" id="KAK1141221.1"/>
    </source>
</evidence>
<name>A0ACC3AU06_9EURO</name>
<proteinExistence type="predicted"/>
<organism evidence="1 2">
    <name type="scientific">Aspergillus melleus</name>
    <dbReference type="NCBI Taxonomy" id="138277"/>
    <lineage>
        <taxon>Eukaryota</taxon>
        <taxon>Fungi</taxon>
        <taxon>Dikarya</taxon>
        <taxon>Ascomycota</taxon>
        <taxon>Pezizomycotina</taxon>
        <taxon>Eurotiomycetes</taxon>
        <taxon>Eurotiomycetidae</taxon>
        <taxon>Eurotiales</taxon>
        <taxon>Aspergillaceae</taxon>
        <taxon>Aspergillus</taxon>
        <taxon>Aspergillus subgen. Circumdati</taxon>
    </lineage>
</organism>
<sequence>MGRQLQAGPISGVHIKATLIATDAGLSQPGAEGSWAVWPSSPVAVTPVRRYDSQMNPLDFIPGEIEGTEGMRLQPIEKRRIRE</sequence>